<organism evidence="4 5">
    <name type="scientific">Neolentinus lepideus HHB14362 ss-1</name>
    <dbReference type="NCBI Taxonomy" id="1314782"/>
    <lineage>
        <taxon>Eukaryota</taxon>
        <taxon>Fungi</taxon>
        <taxon>Dikarya</taxon>
        <taxon>Basidiomycota</taxon>
        <taxon>Agaricomycotina</taxon>
        <taxon>Agaricomycetes</taxon>
        <taxon>Gloeophyllales</taxon>
        <taxon>Gloeophyllaceae</taxon>
        <taxon>Neolentinus</taxon>
    </lineage>
</organism>
<keyword evidence="2" id="KW-0560">Oxidoreductase</keyword>
<evidence type="ECO:0000259" key="3">
    <source>
        <dbReference type="Pfam" id="PF05368"/>
    </source>
</evidence>
<evidence type="ECO:0000256" key="2">
    <source>
        <dbReference type="ARBA" id="ARBA00023002"/>
    </source>
</evidence>
<accession>A0A165QL51</accession>
<gene>
    <name evidence="4" type="ORF">NEOLEDRAFT_642355</name>
</gene>
<name>A0A165QL51_9AGAM</name>
<protein>
    <recommendedName>
        <fullName evidence="3">NmrA-like domain-containing protein</fullName>
    </recommendedName>
</protein>
<dbReference type="EMBL" id="KV425594">
    <property type="protein sequence ID" value="KZT22574.1"/>
    <property type="molecule type" value="Genomic_DNA"/>
</dbReference>
<dbReference type="AlphaFoldDB" id="A0A165QL51"/>
<dbReference type="STRING" id="1314782.A0A165QL51"/>
<dbReference type="OrthoDB" id="9974981at2759"/>
<dbReference type="PANTHER" id="PTHR47706">
    <property type="entry name" value="NMRA-LIKE FAMILY PROTEIN"/>
    <property type="match status" value="1"/>
</dbReference>
<sequence length="233" mass="26192">MGAGGDYETRKAVLLDAACKAGVKVYFPSEWGTNHNRTKRYHPMFKSKSHHHHEAEARGLKVVAIYTGLIIEFCFCKWFGIDSAANTWVIPGTGDEPNAMTSRDDLGKYALRAVFMSHYEPQKVPSHLEIYSDKGTWNSYADAMEKVAGKPIERKYLSLQEAVKNYDAVKDTLPPHVLGPFLPILCAENVFNHSEADVELLNCNHRIFKPKTVAAYAEEVQGKPWFNSTPWGS</sequence>
<evidence type="ECO:0000256" key="1">
    <source>
        <dbReference type="ARBA" id="ARBA00022857"/>
    </source>
</evidence>
<dbReference type="InterPro" id="IPR008030">
    <property type="entry name" value="NmrA-like"/>
</dbReference>
<dbReference type="Proteomes" id="UP000076761">
    <property type="component" value="Unassembled WGS sequence"/>
</dbReference>
<dbReference type="InterPro" id="IPR051609">
    <property type="entry name" value="NmrA/Isoflavone_reductase-like"/>
</dbReference>
<evidence type="ECO:0000313" key="5">
    <source>
        <dbReference type="Proteomes" id="UP000076761"/>
    </source>
</evidence>
<dbReference type="Pfam" id="PF05368">
    <property type="entry name" value="NmrA"/>
    <property type="match status" value="1"/>
</dbReference>
<dbReference type="PANTHER" id="PTHR47706:SF9">
    <property type="entry name" value="NMRA-LIKE DOMAIN-CONTAINING PROTEIN-RELATED"/>
    <property type="match status" value="1"/>
</dbReference>
<dbReference type="GO" id="GO:0016491">
    <property type="term" value="F:oxidoreductase activity"/>
    <property type="evidence" value="ECO:0007669"/>
    <property type="project" value="UniProtKB-KW"/>
</dbReference>
<keyword evidence="1" id="KW-0521">NADP</keyword>
<evidence type="ECO:0000313" key="4">
    <source>
        <dbReference type="EMBL" id="KZT22574.1"/>
    </source>
</evidence>
<feature type="domain" description="NmrA-like" evidence="3">
    <location>
        <begin position="14"/>
        <end position="165"/>
    </location>
</feature>
<dbReference type="InterPro" id="IPR036291">
    <property type="entry name" value="NAD(P)-bd_dom_sf"/>
</dbReference>
<dbReference type="InParanoid" id="A0A165QL51"/>
<dbReference type="SUPFAM" id="SSF51735">
    <property type="entry name" value="NAD(P)-binding Rossmann-fold domains"/>
    <property type="match status" value="1"/>
</dbReference>
<dbReference type="Gene3D" id="3.40.50.720">
    <property type="entry name" value="NAD(P)-binding Rossmann-like Domain"/>
    <property type="match status" value="1"/>
</dbReference>
<reference evidence="4 5" key="1">
    <citation type="journal article" date="2016" name="Mol. Biol. Evol.">
        <title>Comparative Genomics of Early-Diverging Mushroom-Forming Fungi Provides Insights into the Origins of Lignocellulose Decay Capabilities.</title>
        <authorList>
            <person name="Nagy L.G."/>
            <person name="Riley R."/>
            <person name="Tritt A."/>
            <person name="Adam C."/>
            <person name="Daum C."/>
            <person name="Floudas D."/>
            <person name="Sun H."/>
            <person name="Yadav J.S."/>
            <person name="Pangilinan J."/>
            <person name="Larsson K.H."/>
            <person name="Matsuura K."/>
            <person name="Barry K."/>
            <person name="Labutti K."/>
            <person name="Kuo R."/>
            <person name="Ohm R.A."/>
            <person name="Bhattacharya S.S."/>
            <person name="Shirouzu T."/>
            <person name="Yoshinaga Y."/>
            <person name="Martin F.M."/>
            <person name="Grigoriev I.V."/>
            <person name="Hibbett D.S."/>
        </authorList>
    </citation>
    <scope>NUCLEOTIDE SEQUENCE [LARGE SCALE GENOMIC DNA]</scope>
    <source>
        <strain evidence="4 5">HHB14362 ss-1</strain>
    </source>
</reference>
<proteinExistence type="predicted"/>
<keyword evidence="5" id="KW-1185">Reference proteome</keyword>